<accession>A0A6L9SSB3</accession>
<dbReference type="EMBL" id="WHZV01000005">
    <property type="protein sequence ID" value="NEG55414.1"/>
    <property type="molecule type" value="Genomic_DNA"/>
</dbReference>
<comment type="caution">
    <text evidence="1">The sequence shown here is derived from an EMBL/GenBank/DDBJ whole genome shotgun (WGS) entry which is preliminary data.</text>
</comment>
<evidence type="ECO:0000313" key="1">
    <source>
        <dbReference type="EMBL" id="NEG55414.1"/>
    </source>
</evidence>
<keyword evidence="2" id="KW-1185">Reference proteome</keyword>
<gene>
    <name evidence="1" type="ORF">GFD21_06470</name>
</gene>
<evidence type="ECO:0000313" key="2">
    <source>
        <dbReference type="Proteomes" id="UP000483293"/>
    </source>
</evidence>
<dbReference type="Proteomes" id="UP000483293">
    <property type="component" value="Unassembled WGS sequence"/>
</dbReference>
<reference evidence="1 2" key="1">
    <citation type="submission" date="2019-10" db="EMBL/GenBank/DDBJ databases">
        <title>Bifidobacterium from non-human primates.</title>
        <authorList>
            <person name="Modesto M."/>
        </authorList>
    </citation>
    <scope>NUCLEOTIDE SEQUENCE [LARGE SCALE GENOMIC DNA]</scope>
    <source>
        <strain evidence="1 2">SMA15</strain>
    </source>
</reference>
<sequence>MRSTGRYIQVTLLVADLLPDYPVEWEVLPPDLFDRLVTAWRGSRGRARHLIETKGRMHVLRHRRKEHQ</sequence>
<dbReference type="RefSeq" id="WP_163197127.1">
    <property type="nucleotide sequence ID" value="NZ_WHZV01000005.1"/>
</dbReference>
<proteinExistence type="predicted"/>
<organism evidence="1 2">
    <name type="scientific">Bifidobacterium platyrrhinorum</name>
    <dbReference type="NCBI Taxonomy" id="2661628"/>
    <lineage>
        <taxon>Bacteria</taxon>
        <taxon>Bacillati</taxon>
        <taxon>Actinomycetota</taxon>
        <taxon>Actinomycetes</taxon>
        <taxon>Bifidobacteriales</taxon>
        <taxon>Bifidobacteriaceae</taxon>
        <taxon>Bifidobacterium</taxon>
    </lineage>
</organism>
<dbReference type="AlphaFoldDB" id="A0A6L9SSB3"/>
<name>A0A6L9SSB3_9BIFI</name>
<protein>
    <submittedName>
        <fullName evidence="1">Uncharacterized protein</fullName>
    </submittedName>
</protein>